<sequence length="94" mass="9864">MTTVYIPTPLRRLTAGASKLEVEGSSVGELIQAVDAQHPGVAAKILDADGEVKRFINVFCNDDEIRSLEGLDTPVGERDRISIVPAMAGGAATA</sequence>
<evidence type="ECO:0000313" key="1">
    <source>
        <dbReference type="EMBL" id="MYD91239.1"/>
    </source>
</evidence>
<organism evidence="1">
    <name type="scientific">Caldilineaceae bacterium SB0662_bin_9</name>
    <dbReference type="NCBI Taxonomy" id="2605258"/>
    <lineage>
        <taxon>Bacteria</taxon>
        <taxon>Bacillati</taxon>
        <taxon>Chloroflexota</taxon>
        <taxon>Caldilineae</taxon>
        <taxon>Caldilineales</taxon>
        <taxon>Caldilineaceae</taxon>
    </lineage>
</organism>
<dbReference type="SUPFAM" id="SSF54285">
    <property type="entry name" value="MoaD/ThiS"/>
    <property type="match status" value="1"/>
</dbReference>
<dbReference type="Pfam" id="PF02597">
    <property type="entry name" value="ThiS"/>
    <property type="match status" value="1"/>
</dbReference>
<dbReference type="PANTHER" id="PTHR38031:SF1">
    <property type="entry name" value="SULFUR CARRIER PROTEIN CYSO"/>
    <property type="match status" value="1"/>
</dbReference>
<dbReference type="InterPro" id="IPR016155">
    <property type="entry name" value="Mopterin_synth/thiamin_S_b"/>
</dbReference>
<dbReference type="PANTHER" id="PTHR38031">
    <property type="entry name" value="SULFUR CARRIER PROTEIN SLR0821-RELATED"/>
    <property type="match status" value="1"/>
</dbReference>
<dbReference type="InterPro" id="IPR052045">
    <property type="entry name" value="Sulfur_Carrier/Prot_Modifier"/>
</dbReference>
<gene>
    <name evidence="1" type="ORF">F4Y08_13035</name>
</gene>
<dbReference type="AlphaFoldDB" id="A0A6B1DU43"/>
<dbReference type="Gene3D" id="3.10.20.30">
    <property type="match status" value="1"/>
</dbReference>
<comment type="caution">
    <text evidence="1">The sequence shown here is derived from an EMBL/GenBank/DDBJ whole genome shotgun (WGS) entry which is preliminary data.</text>
</comment>
<name>A0A6B1DU43_9CHLR</name>
<protein>
    <submittedName>
        <fullName evidence="1">MoaD/ThiS family protein</fullName>
    </submittedName>
</protein>
<proteinExistence type="predicted"/>
<accession>A0A6B1DU43</accession>
<dbReference type="EMBL" id="VXPY01000093">
    <property type="protein sequence ID" value="MYD91239.1"/>
    <property type="molecule type" value="Genomic_DNA"/>
</dbReference>
<reference evidence="1" key="1">
    <citation type="submission" date="2019-09" db="EMBL/GenBank/DDBJ databases">
        <title>Characterisation of the sponge microbiome using genome-centric metagenomics.</title>
        <authorList>
            <person name="Engelberts J.P."/>
            <person name="Robbins S.J."/>
            <person name="De Goeij J.M."/>
            <person name="Aranda M."/>
            <person name="Bell S.C."/>
            <person name="Webster N.S."/>
        </authorList>
    </citation>
    <scope>NUCLEOTIDE SEQUENCE</scope>
    <source>
        <strain evidence="1">SB0662_bin_9</strain>
    </source>
</reference>
<dbReference type="InterPro" id="IPR012675">
    <property type="entry name" value="Beta-grasp_dom_sf"/>
</dbReference>
<dbReference type="InterPro" id="IPR003749">
    <property type="entry name" value="ThiS/MoaD-like"/>
</dbReference>